<reference evidence="12" key="1">
    <citation type="submission" date="2022-11" db="UniProtKB">
        <authorList>
            <consortium name="EnsemblMetazoa"/>
        </authorList>
    </citation>
    <scope>IDENTIFICATION</scope>
</reference>
<dbReference type="InterPro" id="IPR017452">
    <property type="entry name" value="GPCR_Rhodpsn_7TM"/>
</dbReference>
<dbReference type="RefSeq" id="XP_020911063.1">
    <property type="nucleotide sequence ID" value="XM_021055404.2"/>
</dbReference>
<dbReference type="SUPFAM" id="SSF81321">
    <property type="entry name" value="Family A G protein-coupled receptor-like"/>
    <property type="match status" value="1"/>
</dbReference>
<dbReference type="PRINTS" id="PR00237">
    <property type="entry name" value="GPCRRHODOPSN"/>
</dbReference>
<dbReference type="Pfam" id="PF00001">
    <property type="entry name" value="7tm_1"/>
    <property type="match status" value="1"/>
</dbReference>
<keyword evidence="3 10" id="KW-0812">Transmembrane</keyword>
<evidence type="ECO:0000313" key="12">
    <source>
        <dbReference type="EnsemblMetazoa" id="XP_020911063.1"/>
    </source>
</evidence>
<dbReference type="PANTHER" id="PTHR24246">
    <property type="entry name" value="OLFACTORY RECEPTOR AND ADENOSINE RECEPTOR"/>
    <property type="match status" value="1"/>
</dbReference>
<dbReference type="PROSITE" id="PS50262">
    <property type="entry name" value="G_PROTEIN_RECEP_F1_2"/>
    <property type="match status" value="1"/>
</dbReference>
<dbReference type="InterPro" id="IPR000276">
    <property type="entry name" value="GPCR_Rhodpsn"/>
</dbReference>
<comment type="subcellular location">
    <subcellularLocation>
        <location evidence="1">Cell membrane</location>
        <topology evidence="1">Multi-pass membrane protein</topology>
    </subcellularLocation>
</comment>
<organism evidence="12 13">
    <name type="scientific">Exaiptasia diaphana</name>
    <name type="common">Tropical sea anemone</name>
    <name type="synonym">Aiptasia pulchella</name>
    <dbReference type="NCBI Taxonomy" id="2652724"/>
    <lineage>
        <taxon>Eukaryota</taxon>
        <taxon>Metazoa</taxon>
        <taxon>Cnidaria</taxon>
        <taxon>Anthozoa</taxon>
        <taxon>Hexacorallia</taxon>
        <taxon>Actiniaria</taxon>
        <taxon>Aiptasiidae</taxon>
        <taxon>Exaiptasia</taxon>
    </lineage>
</organism>
<dbReference type="PANTHER" id="PTHR24246:SF27">
    <property type="entry name" value="ADENOSINE RECEPTOR, ISOFORM A"/>
    <property type="match status" value="1"/>
</dbReference>
<dbReference type="EnsemblMetazoa" id="XM_021055404.2">
    <property type="protein sequence ID" value="XP_020911063.1"/>
    <property type="gene ID" value="LOC110248845"/>
</dbReference>
<feature type="domain" description="G-protein coupled receptors family 1 profile" evidence="11">
    <location>
        <begin position="1"/>
        <end position="199"/>
    </location>
</feature>
<accession>A0A913XWN9</accession>
<keyword evidence="4 10" id="KW-1133">Transmembrane helix</keyword>
<evidence type="ECO:0000256" key="4">
    <source>
        <dbReference type="ARBA" id="ARBA00022989"/>
    </source>
</evidence>
<dbReference type="AlphaFoldDB" id="A0A913XWN9"/>
<dbReference type="OrthoDB" id="5971811at2759"/>
<dbReference type="KEGG" id="epa:110248845"/>
<evidence type="ECO:0000256" key="1">
    <source>
        <dbReference type="ARBA" id="ARBA00004651"/>
    </source>
</evidence>
<feature type="transmembrane region" description="Helical" evidence="10">
    <location>
        <begin position="141"/>
        <end position="161"/>
    </location>
</feature>
<dbReference type="Proteomes" id="UP000887567">
    <property type="component" value="Unplaced"/>
</dbReference>
<dbReference type="Gene3D" id="1.20.1070.10">
    <property type="entry name" value="Rhodopsin 7-helix transmembrane proteins"/>
    <property type="match status" value="1"/>
</dbReference>
<evidence type="ECO:0000256" key="5">
    <source>
        <dbReference type="ARBA" id="ARBA00023040"/>
    </source>
</evidence>
<evidence type="ECO:0000256" key="3">
    <source>
        <dbReference type="ARBA" id="ARBA00022692"/>
    </source>
</evidence>
<feature type="transmembrane region" description="Helical" evidence="10">
    <location>
        <begin position="90"/>
        <end position="113"/>
    </location>
</feature>
<dbReference type="GeneID" id="110248845"/>
<proteinExistence type="predicted"/>
<dbReference type="GO" id="GO:0005886">
    <property type="term" value="C:plasma membrane"/>
    <property type="evidence" value="ECO:0007669"/>
    <property type="project" value="UniProtKB-SubCell"/>
</dbReference>
<dbReference type="GO" id="GO:0004930">
    <property type="term" value="F:G protein-coupled receptor activity"/>
    <property type="evidence" value="ECO:0007669"/>
    <property type="project" value="UniProtKB-KW"/>
</dbReference>
<keyword evidence="6 10" id="KW-0472">Membrane</keyword>
<evidence type="ECO:0000256" key="2">
    <source>
        <dbReference type="ARBA" id="ARBA00022475"/>
    </source>
</evidence>
<keyword evidence="13" id="KW-1185">Reference proteome</keyword>
<evidence type="ECO:0000256" key="9">
    <source>
        <dbReference type="ARBA" id="ARBA00023224"/>
    </source>
</evidence>
<keyword evidence="9" id="KW-0807">Transducer</keyword>
<evidence type="ECO:0000256" key="10">
    <source>
        <dbReference type="SAM" id="Phobius"/>
    </source>
</evidence>
<keyword evidence="5" id="KW-0297">G-protein coupled receptor</keyword>
<evidence type="ECO:0000256" key="6">
    <source>
        <dbReference type="ARBA" id="ARBA00023136"/>
    </source>
</evidence>
<sequence>MGLFSFSLNDDKMKLAPGLVNTSTLVLSLVSLLLVSLDRVAATFYPFAHRAAGSALYIKVFALTWCIALVIAFLPVFITEWKIYGHDVWFRTLDFLCILCLIVIMLSYTAIFIKIRLKNKKHRQHEQELSTRRRQKREKHLAMTLFIVTVLSLMTWLPFIINHEIELVASLPPGPAQHNIELLTEIVQLTNSLINPIVYVFRMKEFREALFHAHVVQVLAGSATSYLSFSG</sequence>
<evidence type="ECO:0000256" key="8">
    <source>
        <dbReference type="ARBA" id="ARBA00023180"/>
    </source>
</evidence>
<keyword evidence="2" id="KW-1003">Cell membrane</keyword>
<evidence type="ECO:0000313" key="13">
    <source>
        <dbReference type="Proteomes" id="UP000887567"/>
    </source>
</evidence>
<feature type="transmembrane region" description="Helical" evidence="10">
    <location>
        <begin position="56"/>
        <end position="78"/>
    </location>
</feature>
<evidence type="ECO:0000256" key="7">
    <source>
        <dbReference type="ARBA" id="ARBA00023170"/>
    </source>
</evidence>
<protein>
    <recommendedName>
        <fullName evidence="11">G-protein coupled receptors family 1 profile domain-containing protein</fullName>
    </recommendedName>
</protein>
<keyword evidence="7" id="KW-0675">Receptor</keyword>
<feature type="transmembrane region" description="Helical" evidence="10">
    <location>
        <begin position="15"/>
        <end position="35"/>
    </location>
</feature>
<name>A0A913XWN9_EXADI</name>
<keyword evidence="8" id="KW-0325">Glycoprotein</keyword>
<evidence type="ECO:0000259" key="11">
    <source>
        <dbReference type="PROSITE" id="PS50262"/>
    </source>
</evidence>
<dbReference type="CDD" id="cd00637">
    <property type="entry name" value="7tm_classA_rhodopsin-like"/>
    <property type="match status" value="1"/>
</dbReference>